<proteinExistence type="predicted"/>
<evidence type="ECO:0000256" key="6">
    <source>
        <dbReference type="SAM" id="MobiDB-lite"/>
    </source>
</evidence>
<feature type="signal peptide" evidence="8">
    <location>
        <begin position="1"/>
        <end position="27"/>
    </location>
</feature>
<evidence type="ECO:0000256" key="3">
    <source>
        <dbReference type="ARBA" id="ARBA00022989"/>
    </source>
</evidence>
<evidence type="ECO:0000256" key="7">
    <source>
        <dbReference type="SAM" id="Phobius"/>
    </source>
</evidence>
<dbReference type="PANTHER" id="PTHR46494:SF1">
    <property type="entry name" value="CORA FAMILY METAL ION TRANSPORTER (EUROFUNG)"/>
    <property type="match status" value="1"/>
</dbReference>
<keyword evidence="10" id="KW-1185">Reference proteome</keyword>
<feature type="transmembrane region" description="Helical" evidence="7">
    <location>
        <begin position="488"/>
        <end position="508"/>
    </location>
</feature>
<dbReference type="EMBL" id="MU157839">
    <property type="protein sequence ID" value="KAF9530553.1"/>
    <property type="molecule type" value="Genomic_DNA"/>
</dbReference>
<feature type="coiled-coil region" evidence="5">
    <location>
        <begin position="424"/>
        <end position="451"/>
    </location>
</feature>
<dbReference type="GO" id="GO:0000287">
    <property type="term" value="F:magnesium ion binding"/>
    <property type="evidence" value="ECO:0007669"/>
    <property type="project" value="TreeGrafter"/>
</dbReference>
<comment type="subcellular location">
    <subcellularLocation>
        <location evidence="1">Cell membrane</location>
        <topology evidence="1">Multi-pass membrane protein</topology>
    </subcellularLocation>
</comment>
<name>A0A9P6JS55_9AGAR</name>
<dbReference type="OrthoDB" id="3231000at2759"/>
<feature type="transmembrane region" description="Helical" evidence="7">
    <location>
        <begin position="520"/>
        <end position="539"/>
    </location>
</feature>
<keyword evidence="8" id="KW-0732">Signal</keyword>
<evidence type="ECO:0000256" key="5">
    <source>
        <dbReference type="SAM" id="Coils"/>
    </source>
</evidence>
<dbReference type="InterPro" id="IPR045863">
    <property type="entry name" value="CorA_TM1_TM2"/>
</dbReference>
<keyword evidence="2 7" id="KW-0812">Transmembrane</keyword>
<accession>A0A9P6JS55</accession>
<evidence type="ECO:0000313" key="10">
    <source>
        <dbReference type="Proteomes" id="UP000807306"/>
    </source>
</evidence>
<dbReference type="Proteomes" id="UP000807306">
    <property type="component" value="Unassembled WGS sequence"/>
</dbReference>
<keyword evidence="4 7" id="KW-0472">Membrane</keyword>
<dbReference type="GO" id="GO:0015095">
    <property type="term" value="F:magnesium ion transmembrane transporter activity"/>
    <property type="evidence" value="ECO:0007669"/>
    <property type="project" value="TreeGrafter"/>
</dbReference>
<keyword evidence="5" id="KW-0175">Coiled coil</keyword>
<reference evidence="9" key="1">
    <citation type="submission" date="2020-11" db="EMBL/GenBank/DDBJ databases">
        <authorList>
            <consortium name="DOE Joint Genome Institute"/>
            <person name="Ahrendt S."/>
            <person name="Riley R."/>
            <person name="Andreopoulos W."/>
            <person name="Labutti K."/>
            <person name="Pangilinan J."/>
            <person name="Ruiz-Duenas F.J."/>
            <person name="Barrasa J.M."/>
            <person name="Sanchez-Garcia M."/>
            <person name="Camarero S."/>
            <person name="Miyauchi S."/>
            <person name="Serrano A."/>
            <person name="Linde D."/>
            <person name="Babiker R."/>
            <person name="Drula E."/>
            <person name="Ayuso-Fernandez I."/>
            <person name="Pacheco R."/>
            <person name="Padilla G."/>
            <person name="Ferreira P."/>
            <person name="Barriuso J."/>
            <person name="Kellner H."/>
            <person name="Castanera R."/>
            <person name="Alfaro M."/>
            <person name="Ramirez L."/>
            <person name="Pisabarro A.G."/>
            <person name="Kuo A."/>
            <person name="Tritt A."/>
            <person name="Lipzen A."/>
            <person name="He G."/>
            <person name="Yan M."/>
            <person name="Ng V."/>
            <person name="Cullen D."/>
            <person name="Martin F."/>
            <person name="Rosso M.-N."/>
            <person name="Henrissat B."/>
            <person name="Hibbett D."/>
            <person name="Martinez A.T."/>
            <person name="Grigoriev I.V."/>
        </authorList>
    </citation>
    <scope>NUCLEOTIDE SEQUENCE</scope>
    <source>
        <strain evidence="9">CBS 506.95</strain>
    </source>
</reference>
<feature type="chain" id="PRO_5040483132" evidence="8">
    <location>
        <begin position="28"/>
        <end position="615"/>
    </location>
</feature>
<dbReference type="Pfam" id="PF01544">
    <property type="entry name" value="CorA"/>
    <property type="match status" value="1"/>
</dbReference>
<feature type="region of interest" description="Disordered" evidence="6">
    <location>
        <begin position="575"/>
        <end position="596"/>
    </location>
</feature>
<evidence type="ECO:0000313" key="9">
    <source>
        <dbReference type="EMBL" id="KAF9530553.1"/>
    </source>
</evidence>
<comment type="caution">
    <text evidence="9">The sequence shown here is derived from an EMBL/GenBank/DDBJ whole genome shotgun (WGS) entry which is preliminary data.</text>
</comment>
<dbReference type="SUPFAM" id="SSF144083">
    <property type="entry name" value="Magnesium transport protein CorA, transmembrane region"/>
    <property type="match status" value="1"/>
</dbReference>
<dbReference type="PANTHER" id="PTHR46494">
    <property type="entry name" value="CORA FAMILY METAL ION TRANSPORTER (EUROFUNG)"/>
    <property type="match status" value="1"/>
</dbReference>
<evidence type="ECO:0000256" key="4">
    <source>
        <dbReference type="ARBA" id="ARBA00023136"/>
    </source>
</evidence>
<dbReference type="GO" id="GO:0015087">
    <property type="term" value="F:cobalt ion transmembrane transporter activity"/>
    <property type="evidence" value="ECO:0007669"/>
    <property type="project" value="TreeGrafter"/>
</dbReference>
<protein>
    <submittedName>
        <fullName evidence="9">Uncharacterized protein</fullName>
    </submittedName>
</protein>
<evidence type="ECO:0000256" key="8">
    <source>
        <dbReference type="SAM" id="SignalP"/>
    </source>
</evidence>
<dbReference type="GO" id="GO:0005886">
    <property type="term" value="C:plasma membrane"/>
    <property type="evidence" value="ECO:0007669"/>
    <property type="project" value="UniProtKB-SubCell"/>
</dbReference>
<evidence type="ECO:0000256" key="1">
    <source>
        <dbReference type="ARBA" id="ARBA00004651"/>
    </source>
</evidence>
<sequence length="615" mass="70071">MNNSNMNGSQFLFPMATLAAAASPANAEAMSIRLEPKDDLSRVPQPMHRHAAPSAPWPWVDLDDDVDRQQLDNPDAPIPPLCDHGSNCNRCWTGYPQSRFPNWTYRQVVKSKIHRALTEYNTSKDCTCYRVDVDTNGRFTNAGNVVAEHDKDDEFWESLVHEKRPNNLRVRAIFIDNMSGPVLKMFGAKYNIEPFFWSSSLNWIPSRFQEEIKRGVGDHITVTLTFLKSMSLEDAEKRRNENFSKSNVTLQNPSTYLGSQNIDTQAPLILHSNKRILVLDLLAVHLIRNVNGSTLISFHPTMELPTTPADFLHTRIRFAGQSVYWQNIFQNSPDPTFLLLTFVWHAVYAWDEALENLYTHICSLETRVISTSEMPLTQELHVIRAHHLHYTSLLDDFTKHVHFIQETHNPLMDNLSQDDRKFNAGIMKRECDNLLTEIKRLSSELHMQERRLKNVMGLVFSSVNITDSRYMREMTEAAVRDSAAMKQVAYLTMAFLPASFVAGVFGMNVSEINPGTFGSLAHYVEVALPLTLLTAWIMVAFQSAYIIPDGTSFFARLWWPVFLVKSMLPQKPKAEEAQQSTMFGRPGGPNSFAGSKEDFADFIDIQSPTSEHHRQ</sequence>
<keyword evidence="3 7" id="KW-1133">Transmembrane helix</keyword>
<gene>
    <name evidence="9" type="ORF">CPB83DRAFT_850531</name>
</gene>
<organism evidence="9 10">
    <name type="scientific">Crepidotus variabilis</name>
    <dbReference type="NCBI Taxonomy" id="179855"/>
    <lineage>
        <taxon>Eukaryota</taxon>
        <taxon>Fungi</taxon>
        <taxon>Dikarya</taxon>
        <taxon>Basidiomycota</taxon>
        <taxon>Agaricomycotina</taxon>
        <taxon>Agaricomycetes</taxon>
        <taxon>Agaricomycetidae</taxon>
        <taxon>Agaricales</taxon>
        <taxon>Agaricineae</taxon>
        <taxon>Crepidotaceae</taxon>
        <taxon>Crepidotus</taxon>
    </lineage>
</organism>
<dbReference type="InterPro" id="IPR002523">
    <property type="entry name" value="MgTranspt_CorA/ZnTranspt_ZntB"/>
</dbReference>
<evidence type="ECO:0000256" key="2">
    <source>
        <dbReference type="ARBA" id="ARBA00022692"/>
    </source>
</evidence>
<dbReference type="AlphaFoldDB" id="A0A9P6JS55"/>
<dbReference type="Gene3D" id="1.20.58.340">
    <property type="entry name" value="Magnesium transport protein CorA, transmembrane region"/>
    <property type="match status" value="1"/>
</dbReference>
<dbReference type="GO" id="GO:0050897">
    <property type="term" value="F:cobalt ion binding"/>
    <property type="evidence" value="ECO:0007669"/>
    <property type="project" value="TreeGrafter"/>
</dbReference>